<feature type="region of interest" description="Disordered" evidence="1">
    <location>
        <begin position="149"/>
        <end position="180"/>
    </location>
</feature>
<proteinExistence type="predicted"/>
<organism evidence="3 4">
    <name type="scientific">Fasciola hepatica</name>
    <name type="common">Liver fluke</name>
    <dbReference type="NCBI Taxonomy" id="6192"/>
    <lineage>
        <taxon>Eukaryota</taxon>
        <taxon>Metazoa</taxon>
        <taxon>Spiralia</taxon>
        <taxon>Lophotrochozoa</taxon>
        <taxon>Platyhelminthes</taxon>
        <taxon>Trematoda</taxon>
        <taxon>Digenea</taxon>
        <taxon>Plagiorchiida</taxon>
        <taxon>Echinostomata</taxon>
        <taxon>Echinostomatoidea</taxon>
        <taxon>Fasciolidae</taxon>
        <taxon>Fasciola</taxon>
    </lineage>
</organism>
<protein>
    <recommendedName>
        <fullName evidence="2">Trematode PH-like domain-containing protein</fullName>
    </recommendedName>
</protein>
<reference evidence="3" key="1">
    <citation type="submission" date="2019-03" db="EMBL/GenBank/DDBJ databases">
        <title>Improved annotation for the trematode Fasciola hepatica.</title>
        <authorList>
            <person name="Choi Y.-J."/>
            <person name="Martin J."/>
            <person name="Mitreva M."/>
        </authorList>
    </citation>
    <scope>NUCLEOTIDE SEQUENCE [LARGE SCALE GENOMIC DNA]</scope>
</reference>
<accession>A0A2H1CR11</accession>
<feature type="domain" description="Trematode PH-like" evidence="2">
    <location>
        <begin position="26"/>
        <end position="142"/>
    </location>
</feature>
<evidence type="ECO:0000256" key="1">
    <source>
        <dbReference type="SAM" id="MobiDB-lite"/>
    </source>
</evidence>
<dbReference type="Pfam" id="PF25356">
    <property type="entry name" value="PH_trem"/>
    <property type="match status" value="1"/>
</dbReference>
<comment type="caution">
    <text evidence="3">The sequence shown here is derived from an EMBL/GenBank/DDBJ whole genome shotgun (WGS) entry which is preliminary data.</text>
</comment>
<evidence type="ECO:0000259" key="2">
    <source>
        <dbReference type="Pfam" id="PF25356"/>
    </source>
</evidence>
<keyword evidence="4" id="KW-1185">Reference proteome</keyword>
<feature type="region of interest" description="Disordered" evidence="1">
    <location>
        <begin position="207"/>
        <end position="229"/>
    </location>
</feature>
<sequence>MSSRYENPLLYSSVNQPVDKKTGFIVQQEVPVCQLGRLTEKHDQGFLEIVADRAVAKFFGKRGKRGTAIFLPDRIRFTKKGFREILFYREIKVCYKSDPQTYCFVLFVIDEKTAKRRYEVYQCDNLEDVRRIEDILEIARHTANSLLLDPDPIDEDTRRRSLPTAPNQATRTRPRQAQPNEHSLLECPHCNRLSVVASENSASLSFEHENKVSRNPPISRSKSANNINEDDWPHIRDRWRDADYPEQNHGAHVQRTKMNRYRDPTRPWDNGEYYEIPERHHRQPSTFQSDKSDLLIKPYHVASTYGPPRPLNKDYTLQQALHQGKPRLNRKTMQIMEPYMEAPLYRLRPYRSTGHINDLVHHNERARLGPTEENHHYPMTKAHYRSNGISGINMQEPNKLQNRDFTVTQYREPSNPTNGRIIIEKILERNNSFWDHDKGNVSPESDIFDLSDGAMYFERFPNVPQLTRPNNQALKSTGVQTNSENPIILNHQNAFLSQQITKTIIEYDQNPTEVPRLYTGQ</sequence>
<gene>
    <name evidence="3" type="ORF">D915_001700</name>
</gene>
<feature type="compositionally biased region" description="Polar residues" evidence="1">
    <location>
        <begin position="216"/>
        <end position="227"/>
    </location>
</feature>
<dbReference type="Proteomes" id="UP000230066">
    <property type="component" value="Unassembled WGS sequence"/>
</dbReference>
<dbReference type="EMBL" id="JXXN02000409">
    <property type="protein sequence ID" value="THD27488.1"/>
    <property type="molecule type" value="Genomic_DNA"/>
</dbReference>
<evidence type="ECO:0000313" key="4">
    <source>
        <dbReference type="Proteomes" id="UP000230066"/>
    </source>
</evidence>
<evidence type="ECO:0000313" key="3">
    <source>
        <dbReference type="EMBL" id="THD27488.1"/>
    </source>
</evidence>
<dbReference type="InterPro" id="IPR057376">
    <property type="entry name" value="PH_trem"/>
</dbReference>
<name>A0A2H1CR11_FASHE</name>
<feature type="compositionally biased region" description="Polar residues" evidence="1">
    <location>
        <begin position="164"/>
        <end position="180"/>
    </location>
</feature>
<dbReference type="AlphaFoldDB" id="A0A2H1CR11"/>